<reference evidence="2" key="1">
    <citation type="journal article" date="2020" name="J Insects Food Feed">
        <title>The yellow mealworm (Tenebrio molitor) genome: a resource for the emerging insects as food and feed industry.</title>
        <authorList>
            <person name="Eriksson T."/>
            <person name="Andere A."/>
            <person name="Kelstrup H."/>
            <person name="Emery V."/>
            <person name="Picard C."/>
        </authorList>
    </citation>
    <scope>NUCLEOTIDE SEQUENCE</scope>
    <source>
        <strain evidence="2">Stoneville</strain>
        <tissue evidence="2">Whole head</tissue>
    </source>
</reference>
<gene>
    <name evidence="2" type="ORF">GEV33_002967</name>
</gene>
<dbReference type="EMBL" id="JABDTM020013588">
    <property type="protein sequence ID" value="KAH0819824.1"/>
    <property type="molecule type" value="Genomic_DNA"/>
</dbReference>
<comment type="caution">
    <text evidence="2">The sequence shown here is derived from an EMBL/GenBank/DDBJ whole genome shotgun (WGS) entry which is preliminary data.</text>
</comment>
<sequence>MKNGSLLKEPDVGGPLWSQGPSMTCDLGRRVSRTPMVEGLCLFICNPRSGDSEDTSLGHCSQIERVRYRRNLDDPTLLGCWSVKGAETATRKGFGDVEGPKRVRQEEESRARPRGADIRIPDGRFAKNQTPECGVRFHARISTVGPRNVQVSRDIDRPVMIKATVIE</sequence>
<proteinExistence type="predicted"/>
<keyword evidence="3" id="KW-1185">Reference proteome</keyword>
<feature type="region of interest" description="Disordered" evidence="1">
    <location>
        <begin position="1"/>
        <end position="20"/>
    </location>
</feature>
<accession>A0A8J6HS46</accession>
<reference evidence="2" key="2">
    <citation type="submission" date="2021-08" db="EMBL/GenBank/DDBJ databases">
        <authorList>
            <person name="Eriksson T."/>
        </authorList>
    </citation>
    <scope>NUCLEOTIDE SEQUENCE</scope>
    <source>
        <strain evidence="2">Stoneville</strain>
        <tissue evidence="2">Whole head</tissue>
    </source>
</reference>
<evidence type="ECO:0000313" key="2">
    <source>
        <dbReference type="EMBL" id="KAH0819824.1"/>
    </source>
</evidence>
<organism evidence="2 3">
    <name type="scientific">Tenebrio molitor</name>
    <name type="common">Yellow mealworm beetle</name>
    <dbReference type="NCBI Taxonomy" id="7067"/>
    <lineage>
        <taxon>Eukaryota</taxon>
        <taxon>Metazoa</taxon>
        <taxon>Ecdysozoa</taxon>
        <taxon>Arthropoda</taxon>
        <taxon>Hexapoda</taxon>
        <taxon>Insecta</taxon>
        <taxon>Pterygota</taxon>
        <taxon>Neoptera</taxon>
        <taxon>Endopterygota</taxon>
        <taxon>Coleoptera</taxon>
        <taxon>Polyphaga</taxon>
        <taxon>Cucujiformia</taxon>
        <taxon>Tenebrionidae</taxon>
        <taxon>Tenebrio</taxon>
    </lineage>
</organism>
<evidence type="ECO:0000256" key="1">
    <source>
        <dbReference type="SAM" id="MobiDB-lite"/>
    </source>
</evidence>
<evidence type="ECO:0000313" key="3">
    <source>
        <dbReference type="Proteomes" id="UP000719412"/>
    </source>
</evidence>
<feature type="region of interest" description="Disordered" evidence="1">
    <location>
        <begin position="92"/>
        <end position="114"/>
    </location>
</feature>
<dbReference type="Proteomes" id="UP000719412">
    <property type="component" value="Unassembled WGS sequence"/>
</dbReference>
<name>A0A8J6HS46_TENMO</name>
<protein>
    <submittedName>
        <fullName evidence="2">Uncharacterized protein</fullName>
    </submittedName>
</protein>
<dbReference type="AlphaFoldDB" id="A0A8J6HS46"/>